<feature type="region of interest" description="Disordered" evidence="1">
    <location>
        <begin position="1"/>
        <end position="36"/>
    </location>
</feature>
<gene>
    <name evidence="2" type="ORF">TELCIR_16130</name>
</gene>
<evidence type="ECO:0000313" key="3">
    <source>
        <dbReference type="Proteomes" id="UP000230423"/>
    </source>
</evidence>
<feature type="compositionally biased region" description="Polar residues" evidence="1">
    <location>
        <begin position="1"/>
        <end position="12"/>
    </location>
</feature>
<keyword evidence="3" id="KW-1185">Reference proteome</keyword>
<name>A0A2G9TYL6_TELCI</name>
<dbReference type="OrthoDB" id="10067653at2759"/>
<accession>A0A2G9TYL6</accession>
<dbReference type="EMBL" id="KZ352255">
    <property type="protein sequence ID" value="PIO62320.1"/>
    <property type="molecule type" value="Genomic_DNA"/>
</dbReference>
<organism evidence="2 3">
    <name type="scientific">Teladorsagia circumcincta</name>
    <name type="common">Brown stomach worm</name>
    <name type="synonym">Ostertagia circumcincta</name>
    <dbReference type="NCBI Taxonomy" id="45464"/>
    <lineage>
        <taxon>Eukaryota</taxon>
        <taxon>Metazoa</taxon>
        <taxon>Ecdysozoa</taxon>
        <taxon>Nematoda</taxon>
        <taxon>Chromadorea</taxon>
        <taxon>Rhabditida</taxon>
        <taxon>Rhabditina</taxon>
        <taxon>Rhabditomorpha</taxon>
        <taxon>Strongyloidea</taxon>
        <taxon>Trichostrongylidae</taxon>
        <taxon>Teladorsagia</taxon>
    </lineage>
</organism>
<sequence>MTTSIANRISRSGGNGLPRVTVKLRGAPTTDRSTLRTARAVRKPVHARLSTVASGGKIARTSRIDARPVVRQEYVVDEDELSAEEEEYVEDDMVWDDGVEEEEIEDEYEEDVEYMDGRPSVYHRLSRVAPY</sequence>
<dbReference type="AlphaFoldDB" id="A0A2G9TYL6"/>
<proteinExistence type="predicted"/>
<reference evidence="2 3" key="1">
    <citation type="submission" date="2015-09" db="EMBL/GenBank/DDBJ databases">
        <title>Draft genome of the parasitic nematode Teladorsagia circumcincta isolate WARC Sus (inbred).</title>
        <authorList>
            <person name="Mitreva M."/>
        </authorList>
    </citation>
    <scope>NUCLEOTIDE SEQUENCE [LARGE SCALE GENOMIC DNA]</scope>
    <source>
        <strain evidence="2 3">S</strain>
    </source>
</reference>
<dbReference type="Proteomes" id="UP000230423">
    <property type="component" value="Unassembled WGS sequence"/>
</dbReference>
<evidence type="ECO:0000313" key="2">
    <source>
        <dbReference type="EMBL" id="PIO62320.1"/>
    </source>
</evidence>
<protein>
    <submittedName>
        <fullName evidence="2">Uncharacterized protein</fullName>
    </submittedName>
</protein>
<evidence type="ECO:0000256" key="1">
    <source>
        <dbReference type="SAM" id="MobiDB-lite"/>
    </source>
</evidence>